<evidence type="ECO:0000256" key="3">
    <source>
        <dbReference type="SAM" id="MobiDB-lite"/>
    </source>
</evidence>
<evidence type="ECO:0008006" key="8">
    <source>
        <dbReference type="Google" id="ProtNLM"/>
    </source>
</evidence>
<feature type="compositionally biased region" description="Low complexity" evidence="3">
    <location>
        <begin position="56"/>
        <end position="68"/>
    </location>
</feature>
<dbReference type="InterPro" id="IPR051601">
    <property type="entry name" value="Serine_prot/Carboxylest_S33"/>
</dbReference>
<protein>
    <recommendedName>
        <fullName evidence="8">Proteinase</fullName>
    </recommendedName>
</protein>
<feature type="domain" description="AB hydrolase-1" evidence="4">
    <location>
        <begin position="134"/>
        <end position="348"/>
    </location>
</feature>
<sequence>MEDWKSTDSRPRPVRPPTLWRERGNKAARFGLMLLATLILVKTWLDLASVEKVQGPDPNSNPDPVSSSEPFSWDQILPSEKLQYHDCDDGFQCARLEVPMDYEAKDPKARKFTLAIAKLPAKVPISDPRYGGAVLINPGGPGGRGTLQAFLSGRNLQTIVDAENEPGLDSGSESASDKYFDIIGFDPRGVGYTTPALTCFPDSVSQRNWELQVEAEGMLGSSPDALKRIWQRTQALNLGCSVYEMNAAYENDSMMAYVNTPLVARDMLTIVERHGEWRENEGGKAQQAFDESNGYDHTRAIVKRTVWRRNQEVLLYWGRSYGTVLGTTFAALFPDRVSRAVLDGVVNMDMFYKGGGPNPIRDADAIFDRFGLYCDAVGPDECPFYVDGGPDAIKAAYWALEAQTLNASIPVMASSSRGPEVISWTDLKNILRVAIYQPLLAFPVLAEKVGALAQGDAVPMADFKHRQHFSACPSNECSIAGPWSSQCTQNLDNSLYAMSAILCTDAEHLANFTLDSFTEFWQELNKDSKALGDYWAQMQLACAGWKTRAKHPYQGPWGGITAYPMLFVSNTLDPVTPLHSGQHMSRQFPGSVLLQQDSEGHTTLAAPSLCVAKEIRNYFQNGNLPEAGTLCLADLKPLVGRVGRMPIVGQATTLADRELLQALIREVELGYLP</sequence>
<dbReference type="PANTHER" id="PTHR43248">
    <property type="entry name" value="2-SUCCINYL-6-HYDROXY-2,4-CYCLOHEXADIENE-1-CARBOXYLATE SYNTHASE"/>
    <property type="match status" value="1"/>
</dbReference>
<dbReference type="EMBL" id="JAPQKH010000003">
    <property type="protein sequence ID" value="KAJ5108463.1"/>
    <property type="molecule type" value="Genomic_DNA"/>
</dbReference>
<proteinExistence type="inferred from homology"/>
<evidence type="ECO:0000256" key="2">
    <source>
        <dbReference type="ARBA" id="ARBA00022801"/>
    </source>
</evidence>
<comment type="caution">
    <text evidence="6">The sequence shown here is derived from an EMBL/GenBank/DDBJ whole genome shotgun (WGS) entry which is preliminary data.</text>
</comment>
<organism evidence="6 7">
    <name type="scientific">Penicillium angulare</name>
    <dbReference type="NCBI Taxonomy" id="116970"/>
    <lineage>
        <taxon>Eukaryota</taxon>
        <taxon>Fungi</taxon>
        <taxon>Dikarya</taxon>
        <taxon>Ascomycota</taxon>
        <taxon>Pezizomycotina</taxon>
        <taxon>Eurotiomycetes</taxon>
        <taxon>Eurotiomycetidae</taxon>
        <taxon>Eurotiales</taxon>
        <taxon>Aspergillaceae</taxon>
        <taxon>Penicillium</taxon>
    </lineage>
</organism>
<accession>A0A9W9KK82</accession>
<dbReference type="GO" id="GO:0016787">
    <property type="term" value="F:hydrolase activity"/>
    <property type="evidence" value="ECO:0007669"/>
    <property type="project" value="UniProtKB-KW"/>
</dbReference>
<comment type="similarity">
    <text evidence="1">Belongs to the peptidase S33 family.</text>
</comment>
<name>A0A9W9KK82_9EURO</name>
<feature type="region of interest" description="Disordered" evidence="3">
    <location>
        <begin position="53"/>
        <end position="72"/>
    </location>
</feature>
<evidence type="ECO:0000256" key="1">
    <source>
        <dbReference type="ARBA" id="ARBA00010088"/>
    </source>
</evidence>
<dbReference type="Gene3D" id="3.40.50.1820">
    <property type="entry name" value="alpha/beta hydrolase"/>
    <property type="match status" value="1"/>
</dbReference>
<keyword evidence="7" id="KW-1185">Reference proteome</keyword>
<dbReference type="PANTHER" id="PTHR43248:SF25">
    <property type="entry name" value="AB HYDROLASE-1 DOMAIN-CONTAINING PROTEIN-RELATED"/>
    <property type="match status" value="1"/>
</dbReference>
<dbReference type="GO" id="GO:0017000">
    <property type="term" value="P:antibiotic biosynthetic process"/>
    <property type="evidence" value="ECO:0007669"/>
    <property type="project" value="UniProtKB-ARBA"/>
</dbReference>
<dbReference type="AlphaFoldDB" id="A0A9W9KK82"/>
<dbReference type="Proteomes" id="UP001149165">
    <property type="component" value="Unassembled WGS sequence"/>
</dbReference>
<dbReference type="GO" id="GO:0072330">
    <property type="term" value="P:monocarboxylic acid biosynthetic process"/>
    <property type="evidence" value="ECO:0007669"/>
    <property type="project" value="UniProtKB-ARBA"/>
</dbReference>
<dbReference type="InterPro" id="IPR000073">
    <property type="entry name" value="AB_hydrolase_1"/>
</dbReference>
<dbReference type="InterPro" id="IPR013595">
    <property type="entry name" value="Pept_S33_TAP-like_C"/>
</dbReference>
<feature type="domain" description="Peptidase S33 tripeptidyl aminopeptidase-like C-terminal" evidence="5">
    <location>
        <begin position="530"/>
        <end position="631"/>
    </location>
</feature>
<evidence type="ECO:0000259" key="5">
    <source>
        <dbReference type="Pfam" id="PF08386"/>
    </source>
</evidence>
<dbReference type="OrthoDB" id="425534at2759"/>
<dbReference type="InterPro" id="IPR029058">
    <property type="entry name" value="AB_hydrolase_fold"/>
</dbReference>
<reference evidence="6" key="2">
    <citation type="journal article" date="2023" name="IMA Fungus">
        <title>Comparative genomic study of the Penicillium genus elucidates a diverse pangenome and 15 lateral gene transfer events.</title>
        <authorList>
            <person name="Petersen C."/>
            <person name="Sorensen T."/>
            <person name="Nielsen M.R."/>
            <person name="Sondergaard T.E."/>
            <person name="Sorensen J.L."/>
            <person name="Fitzpatrick D.A."/>
            <person name="Frisvad J.C."/>
            <person name="Nielsen K.L."/>
        </authorList>
    </citation>
    <scope>NUCLEOTIDE SEQUENCE</scope>
    <source>
        <strain evidence="6">IBT 30069</strain>
    </source>
</reference>
<gene>
    <name evidence="6" type="ORF">N7456_005138</name>
</gene>
<evidence type="ECO:0000259" key="4">
    <source>
        <dbReference type="Pfam" id="PF00561"/>
    </source>
</evidence>
<dbReference type="Pfam" id="PF08386">
    <property type="entry name" value="Abhydrolase_4"/>
    <property type="match status" value="1"/>
</dbReference>
<reference evidence="6" key="1">
    <citation type="submission" date="2022-11" db="EMBL/GenBank/DDBJ databases">
        <authorList>
            <person name="Petersen C."/>
        </authorList>
    </citation>
    <scope>NUCLEOTIDE SEQUENCE</scope>
    <source>
        <strain evidence="6">IBT 30069</strain>
    </source>
</reference>
<dbReference type="SUPFAM" id="SSF53474">
    <property type="entry name" value="alpha/beta-Hydrolases"/>
    <property type="match status" value="1"/>
</dbReference>
<keyword evidence="2" id="KW-0378">Hydrolase</keyword>
<dbReference type="Pfam" id="PF00561">
    <property type="entry name" value="Abhydrolase_1"/>
    <property type="match status" value="1"/>
</dbReference>
<evidence type="ECO:0000313" key="7">
    <source>
        <dbReference type="Proteomes" id="UP001149165"/>
    </source>
</evidence>
<evidence type="ECO:0000313" key="6">
    <source>
        <dbReference type="EMBL" id="KAJ5108463.1"/>
    </source>
</evidence>